<sequence>MASTLITGVKRDITLLDNVTPLDGDHITVLDISMEKNLIGLKKALEVGAEVFYADHHRSGEIPNSPQLDAHIDLDPNTCTSLIIDDYLQGQHHTWAITAAYGDNLIAKAEELAIKAGFDEEQRAFLKELGTLINYNGYGASVDDLHFDPAKLYQALYQYTSPFEAKNDLNSPYYALKQAYEADLADALAIQPTHESESLAVYELKDTAGSRRISGVYGNLLANQTPIRMRF</sequence>
<reference evidence="2" key="1">
    <citation type="submission" date="2014-09" db="EMBL/GenBank/DDBJ databases">
        <title>Vibrio variabilis JCM 19239. (C206) whole genome shotgun sequence.</title>
        <authorList>
            <person name="Sawabe T."/>
            <person name="Meirelles P."/>
            <person name="Nakanishi M."/>
            <person name="Sayaka M."/>
            <person name="Hattori M."/>
            <person name="Ohkuma M."/>
        </authorList>
    </citation>
    <scope>NUCLEOTIDE SEQUENCE [LARGE SCALE GENOMIC DNA]</scope>
    <source>
        <strain evidence="2">JCM 19239</strain>
    </source>
</reference>
<dbReference type="InterPro" id="IPR038763">
    <property type="entry name" value="DHH_sf"/>
</dbReference>
<proteinExistence type="predicted"/>
<organism evidence="1 2">
    <name type="scientific">Vibrio variabilis</name>
    <dbReference type="NCBI Taxonomy" id="990271"/>
    <lineage>
        <taxon>Bacteria</taxon>
        <taxon>Pseudomonadati</taxon>
        <taxon>Pseudomonadota</taxon>
        <taxon>Gammaproteobacteria</taxon>
        <taxon>Vibrionales</taxon>
        <taxon>Vibrionaceae</taxon>
        <taxon>Vibrio</taxon>
    </lineage>
</organism>
<dbReference type="SUPFAM" id="SSF64182">
    <property type="entry name" value="DHH phosphoesterases"/>
    <property type="match status" value="1"/>
</dbReference>
<comment type="caution">
    <text evidence="1">The sequence shown here is derived from an EMBL/GenBank/DDBJ whole genome shotgun (WGS) entry which is preliminary data.</text>
</comment>
<keyword evidence="2" id="KW-1185">Reference proteome</keyword>
<dbReference type="EMBL" id="BBMS01000003">
    <property type="protein sequence ID" value="GAL24242.1"/>
    <property type="molecule type" value="Genomic_DNA"/>
</dbReference>
<gene>
    <name evidence="1" type="ORF">JCM19239_3945</name>
</gene>
<evidence type="ECO:0000313" key="2">
    <source>
        <dbReference type="Proteomes" id="UP000029223"/>
    </source>
</evidence>
<evidence type="ECO:0008006" key="3">
    <source>
        <dbReference type="Google" id="ProtNLM"/>
    </source>
</evidence>
<protein>
    <recommendedName>
        <fullName evidence="3">Acetyltransferase</fullName>
    </recommendedName>
</protein>
<dbReference type="Proteomes" id="UP000029223">
    <property type="component" value="Unassembled WGS sequence"/>
</dbReference>
<name>A0ABQ0J646_9VIBR</name>
<evidence type="ECO:0000313" key="1">
    <source>
        <dbReference type="EMBL" id="GAL24242.1"/>
    </source>
</evidence>
<accession>A0ABQ0J646</accession>